<dbReference type="CDD" id="cd00614">
    <property type="entry name" value="CGS_like"/>
    <property type="match status" value="1"/>
</dbReference>
<dbReference type="Gene3D" id="3.90.1150.10">
    <property type="entry name" value="Aspartate Aminotransferase, domain 1"/>
    <property type="match status" value="1"/>
</dbReference>
<dbReference type="PANTHER" id="PTHR11808:SF50">
    <property type="entry name" value="CYSTATHIONINE BETA-LYASE"/>
    <property type="match status" value="1"/>
</dbReference>
<keyword evidence="5 8" id="KW-0663">Pyridoxal phosphate</keyword>
<dbReference type="InterPro" id="IPR015422">
    <property type="entry name" value="PyrdxlP-dep_Trfase_small"/>
</dbReference>
<dbReference type="PROSITE" id="PS00868">
    <property type="entry name" value="CYS_MET_METAB_PP"/>
    <property type="match status" value="1"/>
</dbReference>
<dbReference type="InterPro" id="IPR000277">
    <property type="entry name" value="Cys/Met-Metab_PyrdxlP-dep_enz"/>
</dbReference>
<sequence length="391" mass="42736">MTHKKETLLAHGGNQQGYHEKYTGAVNPPIYVSSTYHQQELHEFGPYDYSRSGNPTRDQLEATIAKLENGIAGFAFSSGMAAISSAFMLLETGDHIVISKDVYGGTFRFVTKLLAQFSIDHTFVDMTNIIEVEEAIQPNTKVIYIETPANPLLQITDIRAVVSLAKENDCFTYLDNTFMTPLYQQPLDLGVDIVLHSATKFLSGHSDIVAGLAVTKSEELAGRLKFVQNTYGAILGAKDCYQLLQGMKTLEPRFQKSASSAEKIASNLTELEGIEHVYYPGLKNHPGADIHASQSTSAGAVLSFTLHEQIDPEQFVSNMTIPVFAVSLGAVESILSHPATMSHAAMPPHEREARGISDRLFRLSVGVEDVNDLLADITNSLKASVKESISK</sequence>
<keyword evidence="6" id="KW-0486">Methionine biosynthesis</keyword>
<keyword evidence="9" id="KW-0808">Transferase</keyword>
<dbReference type="PANTHER" id="PTHR11808">
    <property type="entry name" value="TRANS-SULFURATION ENZYME FAMILY MEMBER"/>
    <property type="match status" value="1"/>
</dbReference>
<evidence type="ECO:0000256" key="3">
    <source>
        <dbReference type="ARBA" id="ARBA00012224"/>
    </source>
</evidence>
<evidence type="ECO:0000256" key="8">
    <source>
        <dbReference type="RuleBase" id="RU362118"/>
    </source>
</evidence>
<keyword evidence="7" id="KW-0456">Lyase</keyword>
<evidence type="ECO:0000313" key="10">
    <source>
        <dbReference type="Proteomes" id="UP000831537"/>
    </source>
</evidence>
<dbReference type="RefSeq" id="WP_244746680.1">
    <property type="nucleotide sequence ID" value="NZ_CP095071.1"/>
</dbReference>
<dbReference type="EMBL" id="CP095071">
    <property type="protein sequence ID" value="UOQ86360.1"/>
    <property type="molecule type" value="Genomic_DNA"/>
</dbReference>
<dbReference type="InterPro" id="IPR054542">
    <property type="entry name" value="Cys_met_metab_PP"/>
</dbReference>
<comment type="cofactor">
    <cofactor evidence="1 8">
        <name>pyridoxal 5'-phosphate</name>
        <dbReference type="ChEBI" id="CHEBI:597326"/>
    </cofactor>
</comment>
<dbReference type="PIRSF" id="PIRSF001434">
    <property type="entry name" value="CGS"/>
    <property type="match status" value="1"/>
</dbReference>
<organism evidence="9 10">
    <name type="scientific">Gracilibacillus salinarum</name>
    <dbReference type="NCBI Taxonomy" id="2932255"/>
    <lineage>
        <taxon>Bacteria</taxon>
        <taxon>Bacillati</taxon>
        <taxon>Bacillota</taxon>
        <taxon>Bacilli</taxon>
        <taxon>Bacillales</taxon>
        <taxon>Bacillaceae</taxon>
        <taxon>Gracilibacillus</taxon>
    </lineage>
</organism>
<dbReference type="Pfam" id="PF01053">
    <property type="entry name" value="Cys_Met_Meta_PP"/>
    <property type="match status" value="1"/>
</dbReference>
<evidence type="ECO:0000256" key="5">
    <source>
        <dbReference type="ARBA" id="ARBA00022898"/>
    </source>
</evidence>
<name>A0ABY4GQX7_9BACI</name>
<dbReference type="InterPro" id="IPR015421">
    <property type="entry name" value="PyrdxlP-dep_Trfase_major"/>
</dbReference>
<dbReference type="SUPFAM" id="SSF53383">
    <property type="entry name" value="PLP-dependent transferases"/>
    <property type="match status" value="1"/>
</dbReference>
<dbReference type="Gene3D" id="3.40.640.10">
    <property type="entry name" value="Type I PLP-dependent aspartate aminotransferase-like (Major domain)"/>
    <property type="match status" value="1"/>
</dbReference>
<evidence type="ECO:0000256" key="2">
    <source>
        <dbReference type="ARBA" id="ARBA00009077"/>
    </source>
</evidence>
<evidence type="ECO:0000256" key="6">
    <source>
        <dbReference type="ARBA" id="ARBA00023167"/>
    </source>
</evidence>
<evidence type="ECO:0000256" key="4">
    <source>
        <dbReference type="ARBA" id="ARBA00022605"/>
    </source>
</evidence>
<reference evidence="9 10" key="1">
    <citation type="submission" date="2022-04" db="EMBL/GenBank/DDBJ databases">
        <title>Gracilibacillus sp. isolated from saltern.</title>
        <authorList>
            <person name="Won M."/>
            <person name="Lee C.-M."/>
            <person name="Woen H.-Y."/>
            <person name="Kwon S.-W."/>
        </authorList>
    </citation>
    <scope>NUCLEOTIDE SEQUENCE [LARGE SCALE GENOMIC DNA]</scope>
    <source>
        <strain evidence="9 10">SSPM10-3</strain>
    </source>
</reference>
<keyword evidence="9" id="KW-0032">Aminotransferase</keyword>
<keyword evidence="10" id="KW-1185">Reference proteome</keyword>
<accession>A0ABY4GQX7</accession>
<gene>
    <name evidence="9" type="ORF">MUN87_05600</name>
</gene>
<dbReference type="InterPro" id="IPR015424">
    <property type="entry name" value="PyrdxlP-dep_Trfase"/>
</dbReference>
<evidence type="ECO:0000256" key="1">
    <source>
        <dbReference type="ARBA" id="ARBA00001933"/>
    </source>
</evidence>
<keyword evidence="4" id="KW-0028">Amino-acid biosynthesis</keyword>
<proteinExistence type="inferred from homology"/>
<comment type="similarity">
    <text evidence="2 8">Belongs to the trans-sulfuration enzymes family.</text>
</comment>
<protein>
    <recommendedName>
        <fullName evidence="3">cysteine-S-conjugate beta-lyase</fullName>
        <ecNumber evidence="3">4.4.1.13</ecNumber>
    </recommendedName>
</protein>
<dbReference type="Proteomes" id="UP000831537">
    <property type="component" value="Chromosome"/>
</dbReference>
<dbReference type="GO" id="GO:0008483">
    <property type="term" value="F:transaminase activity"/>
    <property type="evidence" value="ECO:0007669"/>
    <property type="project" value="UniProtKB-KW"/>
</dbReference>
<evidence type="ECO:0000313" key="9">
    <source>
        <dbReference type="EMBL" id="UOQ86360.1"/>
    </source>
</evidence>
<evidence type="ECO:0000256" key="7">
    <source>
        <dbReference type="ARBA" id="ARBA00023239"/>
    </source>
</evidence>
<dbReference type="EC" id="4.4.1.13" evidence="3"/>